<gene>
    <name evidence="1" type="ORF">BDV23DRAFT_160000</name>
</gene>
<dbReference type="EMBL" id="ML735284">
    <property type="protein sequence ID" value="KAE8388055.1"/>
    <property type="molecule type" value="Genomic_DNA"/>
</dbReference>
<accession>A0A5N7C1V2</accession>
<accession>A0A5N6FPQ3</accession>
<proteinExistence type="predicted"/>
<reference evidence="1" key="1">
    <citation type="submission" date="2019-04" db="EMBL/GenBank/DDBJ databases">
        <title>Friends and foes A comparative genomics studyof 23 Aspergillus species from section Flavi.</title>
        <authorList>
            <consortium name="DOE Joint Genome Institute"/>
            <person name="Kjaerbolling I."/>
            <person name="Vesth T."/>
            <person name="Frisvad J.C."/>
            <person name="Nybo J.L."/>
            <person name="Theobald S."/>
            <person name="Kildgaard S."/>
            <person name="Isbrandt T."/>
            <person name="Kuo A."/>
            <person name="Sato A."/>
            <person name="Lyhne E.K."/>
            <person name="Kogle M.E."/>
            <person name="Wiebenga A."/>
            <person name="Kun R.S."/>
            <person name="Lubbers R.J."/>
            <person name="Makela M.R."/>
            <person name="Barry K."/>
            <person name="Chovatia M."/>
            <person name="Clum A."/>
            <person name="Daum C."/>
            <person name="Haridas S."/>
            <person name="He G."/>
            <person name="LaButti K."/>
            <person name="Lipzen A."/>
            <person name="Mondo S."/>
            <person name="Riley R."/>
            <person name="Salamov A."/>
            <person name="Simmons B.A."/>
            <person name="Magnuson J.K."/>
            <person name="Henrissat B."/>
            <person name="Mortensen U.H."/>
            <person name="Larsen T.O."/>
            <person name="Devries R.P."/>
            <person name="Grigoriev I.V."/>
            <person name="Machida M."/>
            <person name="Baker S.E."/>
            <person name="Andersen M.R."/>
        </authorList>
    </citation>
    <scope>NUCLEOTIDE SEQUENCE [LARGE SCALE GENOMIC DNA]</scope>
    <source>
        <strain evidence="1">IBT 14317</strain>
    </source>
</reference>
<name>A0A5N6FPQ3_PETAA</name>
<evidence type="ECO:0000313" key="1">
    <source>
        <dbReference type="EMBL" id="KAE8388055.1"/>
    </source>
</evidence>
<dbReference type="OrthoDB" id="5238363at2759"/>
<sequence length="166" mass="19229">MKFLNSTNTLTLRYLPKHIISPVALRYLASPINPIRFKIKHLYDNRDRNTLWWKVSTQHLTQHKRVIRSWCARRVRLAFRCALKERGFDAEGRRRGPNIDESAGISKGENDNLVGSVDIFIRPRCVHEDYPTLQAEMNTLVDSFIQNINEGNRAKSPQDQAAEVSK</sequence>
<organism evidence="1">
    <name type="scientific">Petromyces alliaceus</name>
    <name type="common">Aspergillus alliaceus</name>
    <dbReference type="NCBI Taxonomy" id="209559"/>
    <lineage>
        <taxon>Eukaryota</taxon>
        <taxon>Fungi</taxon>
        <taxon>Dikarya</taxon>
        <taxon>Ascomycota</taxon>
        <taxon>Pezizomycotina</taxon>
        <taxon>Eurotiomycetes</taxon>
        <taxon>Eurotiomycetidae</taxon>
        <taxon>Eurotiales</taxon>
        <taxon>Aspergillaceae</taxon>
        <taxon>Aspergillus</taxon>
        <taxon>Aspergillus subgen. Circumdati</taxon>
    </lineage>
</organism>
<dbReference type="AlphaFoldDB" id="A0A5N6FPQ3"/>
<protein>
    <submittedName>
        <fullName evidence="1">Uncharacterized protein</fullName>
    </submittedName>
</protein>
<dbReference type="OMA" id="IRSWCAR"/>
<dbReference type="Proteomes" id="UP000326877">
    <property type="component" value="Unassembled WGS sequence"/>
</dbReference>